<dbReference type="GO" id="GO:0016491">
    <property type="term" value="F:oxidoreductase activity"/>
    <property type="evidence" value="ECO:0007669"/>
    <property type="project" value="UniProtKB-KW"/>
</dbReference>
<dbReference type="InterPro" id="IPR045312">
    <property type="entry name" value="PCBER-like"/>
</dbReference>
<evidence type="ECO:0000256" key="2">
    <source>
        <dbReference type="ARBA" id="ARBA00023002"/>
    </source>
</evidence>
<dbReference type="OrthoDB" id="9974981at2759"/>
<protein>
    <recommendedName>
        <fullName evidence="3">NmrA-like domain-containing protein</fullName>
    </recommendedName>
</protein>
<dbReference type="InterPro" id="IPR036291">
    <property type="entry name" value="NAD(P)-bd_dom_sf"/>
</dbReference>
<proteinExistence type="predicted"/>
<dbReference type="PANTHER" id="PTHR47706">
    <property type="entry name" value="NMRA-LIKE FAMILY PROTEIN"/>
    <property type="match status" value="1"/>
</dbReference>
<dbReference type="SUPFAM" id="SSF51735">
    <property type="entry name" value="NAD(P)-binding Rossmann-fold domains"/>
    <property type="match status" value="1"/>
</dbReference>
<accession>A0A3M2RQG2</accession>
<dbReference type="CDD" id="cd05259">
    <property type="entry name" value="PCBER_SDR_a"/>
    <property type="match status" value="1"/>
</dbReference>
<dbReference type="Proteomes" id="UP000277212">
    <property type="component" value="Unassembled WGS sequence"/>
</dbReference>
<evidence type="ECO:0000256" key="1">
    <source>
        <dbReference type="ARBA" id="ARBA00022857"/>
    </source>
</evidence>
<sequence length="308" mass="33622">MGPITTEQNIRNVAVAGATGLLGSLVLKALIESGQFNVTMLGRAGRSDPPPPGAQLAIVDYSNTESLIKALHGQDAVVSTLSREATLLQIPLIDAAVAAGVKRFLPSEFGANLQNPNVRKLENYKNKVQVEDYLEERSRASGITYTYIYNNVLVDWATEKGVVLNLKHGHACLYDGGEQAVSMITVSTAAQAVAAVLTRSQETKNRAVRIHEGLISQRQLLDYAKELELHTEWREDHVDLDELESRLREGQEPGVPNLSLFHAYAVKGAFSEGFGNQFGEEDNRLLGIQPWTADDVKKMLARIASSTA</sequence>
<keyword evidence="2" id="KW-0560">Oxidoreductase</keyword>
<name>A0A3M2RQG2_9HYPO</name>
<keyword evidence="5" id="KW-1185">Reference proteome</keyword>
<dbReference type="PANTHER" id="PTHR47706:SF1">
    <property type="entry name" value="CIPA-LIKE, PUTATIVE (AFU_ORTHOLOGUE AFUA_1G12460)-RELATED"/>
    <property type="match status" value="1"/>
</dbReference>
<dbReference type="Pfam" id="PF05368">
    <property type="entry name" value="NmrA"/>
    <property type="match status" value="1"/>
</dbReference>
<dbReference type="InterPro" id="IPR008030">
    <property type="entry name" value="NmrA-like"/>
</dbReference>
<dbReference type="STRING" id="2010991.A0A3M2RQG2"/>
<keyword evidence="1" id="KW-0521">NADP</keyword>
<dbReference type="InterPro" id="IPR051609">
    <property type="entry name" value="NmrA/Isoflavone_reductase-like"/>
</dbReference>
<gene>
    <name evidence="4" type="ORF">CDV36_012956</name>
</gene>
<dbReference type="EMBL" id="NKUJ01000341">
    <property type="protein sequence ID" value="RMJ07439.1"/>
    <property type="molecule type" value="Genomic_DNA"/>
</dbReference>
<organism evidence="4 5">
    <name type="scientific">Fusarium kuroshium</name>
    <dbReference type="NCBI Taxonomy" id="2010991"/>
    <lineage>
        <taxon>Eukaryota</taxon>
        <taxon>Fungi</taxon>
        <taxon>Dikarya</taxon>
        <taxon>Ascomycota</taxon>
        <taxon>Pezizomycotina</taxon>
        <taxon>Sordariomycetes</taxon>
        <taxon>Hypocreomycetidae</taxon>
        <taxon>Hypocreales</taxon>
        <taxon>Nectriaceae</taxon>
        <taxon>Fusarium</taxon>
        <taxon>Fusarium solani species complex</taxon>
    </lineage>
</organism>
<feature type="domain" description="NmrA-like" evidence="3">
    <location>
        <begin position="12"/>
        <end position="221"/>
    </location>
</feature>
<evidence type="ECO:0000259" key="3">
    <source>
        <dbReference type="Pfam" id="PF05368"/>
    </source>
</evidence>
<dbReference type="Gene3D" id="3.90.25.10">
    <property type="entry name" value="UDP-galactose 4-epimerase, domain 1"/>
    <property type="match status" value="1"/>
</dbReference>
<evidence type="ECO:0000313" key="4">
    <source>
        <dbReference type="EMBL" id="RMJ07439.1"/>
    </source>
</evidence>
<dbReference type="Gene3D" id="3.40.50.720">
    <property type="entry name" value="NAD(P)-binding Rossmann-like Domain"/>
    <property type="match status" value="1"/>
</dbReference>
<reference evidence="4 5" key="1">
    <citation type="submission" date="2017-06" db="EMBL/GenBank/DDBJ databases">
        <title>Comparative genomic analysis of Ambrosia Fusariam Clade fungi.</title>
        <authorList>
            <person name="Stajich J.E."/>
            <person name="Carrillo J."/>
            <person name="Kijimoto T."/>
            <person name="Eskalen A."/>
            <person name="O'Donnell K."/>
            <person name="Kasson M."/>
        </authorList>
    </citation>
    <scope>NUCLEOTIDE SEQUENCE [LARGE SCALE GENOMIC DNA]</scope>
    <source>
        <strain evidence="4">UCR3666</strain>
    </source>
</reference>
<dbReference type="AlphaFoldDB" id="A0A3M2RQG2"/>
<comment type="caution">
    <text evidence="4">The sequence shown here is derived from an EMBL/GenBank/DDBJ whole genome shotgun (WGS) entry which is preliminary data.</text>
</comment>
<evidence type="ECO:0000313" key="5">
    <source>
        <dbReference type="Proteomes" id="UP000277212"/>
    </source>
</evidence>